<proteinExistence type="predicted"/>
<reference evidence="1" key="1">
    <citation type="submission" date="2023-07" db="EMBL/GenBank/DDBJ databases">
        <title>Comparative genomics of wheat-associated soil bacteria to identify genetic determinants of phenazine resistance.</title>
        <authorList>
            <person name="Mouncey N."/>
        </authorList>
    </citation>
    <scope>NUCLEOTIDE SEQUENCE</scope>
    <source>
        <strain evidence="1">V4I22</strain>
    </source>
</reference>
<gene>
    <name evidence="1" type="ORF">QFZ22_001102</name>
</gene>
<dbReference type="EMBL" id="JAUSZV010000005">
    <property type="protein sequence ID" value="MDQ0905117.1"/>
    <property type="molecule type" value="Genomic_DNA"/>
</dbReference>
<name>A0AAW8F4P3_9ACTN</name>
<accession>A0AAW8F4P3</accession>
<dbReference type="Proteomes" id="UP001234216">
    <property type="component" value="Unassembled WGS sequence"/>
</dbReference>
<organism evidence="1 2">
    <name type="scientific">Streptomyces canus</name>
    <dbReference type="NCBI Taxonomy" id="58343"/>
    <lineage>
        <taxon>Bacteria</taxon>
        <taxon>Bacillati</taxon>
        <taxon>Actinomycetota</taxon>
        <taxon>Actinomycetes</taxon>
        <taxon>Kitasatosporales</taxon>
        <taxon>Streptomycetaceae</taxon>
        <taxon>Streptomyces</taxon>
        <taxon>Streptomyces aurantiacus group</taxon>
    </lineage>
</organism>
<evidence type="ECO:0000313" key="2">
    <source>
        <dbReference type="Proteomes" id="UP001234216"/>
    </source>
</evidence>
<sequence length="134" mass="14385">MLLDPPGGRGAPQGLPHRPYVKAVDGALTTRGIPPGGVRASHHSLEHGPTTYMILAWDVSRTAGHGGIRLLWEERQGWYYALLGLHRWPTSSRNWCVTGSCLAGVLDGVGGAREIRAAAAAVRSCVRVTAGRRR</sequence>
<evidence type="ECO:0000313" key="1">
    <source>
        <dbReference type="EMBL" id="MDQ0905117.1"/>
    </source>
</evidence>
<comment type="caution">
    <text evidence="1">The sequence shown here is derived from an EMBL/GenBank/DDBJ whole genome shotgun (WGS) entry which is preliminary data.</text>
</comment>
<protein>
    <submittedName>
        <fullName evidence="1">Uncharacterized protein</fullName>
    </submittedName>
</protein>
<dbReference type="AlphaFoldDB" id="A0AAW8F4P3"/>